<dbReference type="EMBL" id="UINC01021745">
    <property type="protein sequence ID" value="SVA89949.1"/>
    <property type="molecule type" value="Genomic_DNA"/>
</dbReference>
<organism evidence="4">
    <name type="scientific">marine metagenome</name>
    <dbReference type="NCBI Taxonomy" id="408172"/>
    <lineage>
        <taxon>unclassified sequences</taxon>
        <taxon>metagenomes</taxon>
        <taxon>ecological metagenomes</taxon>
    </lineage>
</organism>
<dbReference type="Pfam" id="PF13489">
    <property type="entry name" value="Methyltransf_23"/>
    <property type="match status" value="1"/>
</dbReference>
<sequence>MESLMSQIEKVNSKEVGLEIGLVLGRFFFNTEHLHYGYWPAGLPVEPSNFHEAQESHSQLILDAIPDGVQSILDVGSGSGGLAEKMVAAGYRVDCVSPSEYLADRIEEKFGEKVRVHRSTFENLQLDKAYDLVVFSESFQYVNVPKALKKVAQVSAENGHLLICDFFRQPGTGRRPLGGGHDWGKFQDQVSSEPFDELKNVDITDETAPTMDILDRFLLEVADPVRSISARYMDSNYSRIMKLFRWYFSKRLTKIENTYFSGVLTGEKFKELKSYRLLLYRIRAG</sequence>
<evidence type="ECO:0000256" key="3">
    <source>
        <dbReference type="ARBA" id="ARBA00022691"/>
    </source>
</evidence>
<keyword evidence="3" id="KW-0949">S-adenosyl-L-methionine</keyword>
<dbReference type="Gene3D" id="3.40.50.150">
    <property type="entry name" value="Vaccinia Virus protein VP39"/>
    <property type="match status" value="1"/>
</dbReference>
<dbReference type="PANTHER" id="PTHR43464:SF19">
    <property type="entry name" value="UBIQUINONE BIOSYNTHESIS O-METHYLTRANSFERASE, MITOCHONDRIAL"/>
    <property type="match status" value="1"/>
</dbReference>
<dbReference type="SUPFAM" id="SSF53335">
    <property type="entry name" value="S-adenosyl-L-methionine-dependent methyltransferases"/>
    <property type="match status" value="1"/>
</dbReference>
<dbReference type="AlphaFoldDB" id="A0A381ZL95"/>
<keyword evidence="2" id="KW-0808">Transferase</keyword>
<proteinExistence type="predicted"/>
<dbReference type="GO" id="GO:0032259">
    <property type="term" value="P:methylation"/>
    <property type="evidence" value="ECO:0007669"/>
    <property type="project" value="UniProtKB-KW"/>
</dbReference>
<accession>A0A381ZL95</accession>
<evidence type="ECO:0000256" key="2">
    <source>
        <dbReference type="ARBA" id="ARBA00022679"/>
    </source>
</evidence>
<dbReference type="InterPro" id="IPR029063">
    <property type="entry name" value="SAM-dependent_MTases_sf"/>
</dbReference>
<dbReference type="PANTHER" id="PTHR43464">
    <property type="entry name" value="METHYLTRANSFERASE"/>
    <property type="match status" value="1"/>
</dbReference>
<reference evidence="4" key="1">
    <citation type="submission" date="2018-05" db="EMBL/GenBank/DDBJ databases">
        <authorList>
            <person name="Lanie J.A."/>
            <person name="Ng W.-L."/>
            <person name="Kazmierczak K.M."/>
            <person name="Andrzejewski T.M."/>
            <person name="Davidsen T.M."/>
            <person name="Wayne K.J."/>
            <person name="Tettelin H."/>
            <person name="Glass J.I."/>
            <person name="Rusch D."/>
            <person name="Podicherti R."/>
            <person name="Tsui H.-C.T."/>
            <person name="Winkler M.E."/>
        </authorList>
    </citation>
    <scope>NUCLEOTIDE SEQUENCE</scope>
</reference>
<dbReference type="CDD" id="cd02440">
    <property type="entry name" value="AdoMet_MTases"/>
    <property type="match status" value="1"/>
</dbReference>
<protein>
    <submittedName>
        <fullName evidence="4">Uncharacterized protein</fullName>
    </submittedName>
</protein>
<evidence type="ECO:0000313" key="4">
    <source>
        <dbReference type="EMBL" id="SVA89949.1"/>
    </source>
</evidence>
<keyword evidence="1" id="KW-0489">Methyltransferase</keyword>
<evidence type="ECO:0000256" key="1">
    <source>
        <dbReference type="ARBA" id="ARBA00022603"/>
    </source>
</evidence>
<gene>
    <name evidence="4" type="ORF">METZ01_LOCUS142803</name>
</gene>
<name>A0A381ZL95_9ZZZZ</name>
<dbReference type="GO" id="GO:0008757">
    <property type="term" value="F:S-adenosylmethionine-dependent methyltransferase activity"/>
    <property type="evidence" value="ECO:0007669"/>
    <property type="project" value="InterPro"/>
</dbReference>